<dbReference type="FunFam" id="1.10.540.10:FF:000025">
    <property type="entry name" value="Related to Dibenzothiophene desulfurization enzyme C"/>
    <property type="match status" value="1"/>
</dbReference>
<protein>
    <submittedName>
        <fullName evidence="5">Putative acyl-CoA dehydrogenase</fullName>
    </submittedName>
</protein>
<dbReference type="InterPro" id="IPR046373">
    <property type="entry name" value="Acyl-CoA_Oxase/DH_mid-dom_sf"/>
</dbReference>
<dbReference type="GO" id="GO:0008470">
    <property type="term" value="F:3-methylbutanoyl-CoA dehydrogenase activity"/>
    <property type="evidence" value="ECO:0007669"/>
    <property type="project" value="TreeGrafter"/>
</dbReference>
<dbReference type="SUPFAM" id="SSF47203">
    <property type="entry name" value="Acyl-CoA dehydrogenase C-terminal domain-like"/>
    <property type="match status" value="1"/>
</dbReference>
<evidence type="ECO:0000259" key="4">
    <source>
        <dbReference type="Pfam" id="PF08028"/>
    </source>
</evidence>
<dbReference type="Gene3D" id="1.10.540.10">
    <property type="entry name" value="Acyl-CoA dehydrogenase/oxidase, N-terminal domain"/>
    <property type="match status" value="1"/>
</dbReference>
<sequence length="428" mass="47395">MPGISASNGNKVSAQQATQEAISQWQKGQQPSSPTEWIARAKQVGDILAIDAVEREQAQAIPEREVQLLKESGLVTFLGPKQFGGAEGTWDIAYKLIREVSKADGSIGQLLGYHLVWFWHARVLFNDAEYFEFIENEVRNKSFFGGAVNPRDSDLKIKDLGSEISFSGVKSFSTGGRISDITVLEGVLEGTEDHIFAFVPTRQPGIQFKGDWDNLGQRLTESGGVVIDNVRTPWKSAAGWSAYTKKYEAIPYHSLTLPIIQLNFTNKYLGIAQGALEFARNYSATKTRAWPKDCGGLGHDKAVDEWYLQENYGQLYATLRAAEALIDDTGKQIAALAHAPRESVTAEQRAQVAVDVATAKLSIVDHGLYLTNKVFELTGARATANSVGLDRFWRNLRTHTLHDPIAYKKVEVGRYVLTGELPKPTWYT</sequence>
<organism evidence="5 6">
    <name type="scientific">Protomyces lactucae-debilis</name>
    <dbReference type="NCBI Taxonomy" id="2754530"/>
    <lineage>
        <taxon>Eukaryota</taxon>
        <taxon>Fungi</taxon>
        <taxon>Dikarya</taxon>
        <taxon>Ascomycota</taxon>
        <taxon>Taphrinomycotina</taxon>
        <taxon>Taphrinomycetes</taxon>
        <taxon>Taphrinales</taxon>
        <taxon>Protomycetaceae</taxon>
        <taxon>Protomyces</taxon>
    </lineage>
</organism>
<dbReference type="GO" id="GO:0050660">
    <property type="term" value="F:flavin adenine dinucleotide binding"/>
    <property type="evidence" value="ECO:0007669"/>
    <property type="project" value="InterPro"/>
</dbReference>
<keyword evidence="1" id="KW-0285">Flavoprotein</keyword>
<dbReference type="AlphaFoldDB" id="A0A1Y2FAB8"/>
<dbReference type="SUPFAM" id="SSF56645">
    <property type="entry name" value="Acyl-CoA dehydrogenase NM domain-like"/>
    <property type="match status" value="1"/>
</dbReference>
<dbReference type="RefSeq" id="XP_040724503.1">
    <property type="nucleotide sequence ID" value="XM_040867866.1"/>
</dbReference>
<accession>A0A1Y2FAB8</accession>
<dbReference type="InterPro" id="IPR013107">
    <property type="entry name" value="Acyl-CoA_DH_C"/>
</dbReference>
<dbReference type="OrthoDB" id="5356974at2759"/>
<evidence type="ECO:0000313" key="6">
    <source>
        <dbReference type="Proteomes" id="UP000193685"/>
    </source>
</evidence>
<evidence type="ECO:0000256" key="3">
    <source>
        <dbReference type="SAM" id="MobiDB-lite"/>
    </source>
</evidence>
<dbReference type="Proteomes" id="UP000193685">
    <property type="component" value="Unassembled WGS sequence"/>
</dbReference>
<dbReference type="OMA" id="HNWDNVG"/>
<feature type="domain" description="Acyl-CoA dehydrogenase C-terminal" evidence="4">
    <location>
        <begin position="268"/>
        <end position="402"/>
    </location>
</feature>
<gene>
    <name evidence="5" type="ORF">BCR37DRAFT_348713</name>
</gene>
<dbReference type="Pfam" id="PF08028">
    <property type="entry name" value="Acyl-CoA_dh_2"/>
    <property type="match status" value="1"/>
</dbReference>
<dbReference type="FunFam" id="2.40.110.10:FF:000020">
    <property type="entry name" value="Putative acyl-CoA dehydrogenase YdbM"/>
    <property type="match status" value="1"/>
</dbReference>
<dbReference type="InterPro" id="IPR037069">
    <property type="entry name" value="AcylCoA_DH/ox_N_sf"/>
</dbReference>
<evidence type="ECO:0000256" key="1">
    <source>
        <dbReference type="ARBA" id="ARBA00022630"/>
    </source>
</evidence>
<keyword evidence="6" id="KW-1185">Reference proteome</keyword>
<feature type="region of interest" description="Disordered" evidence="3">
    <location>
        <begin position="1"/>
        <end position="34"/>
    </location>
</feature>
<dbReference type="PANTHER" id="PTHR43884">
    <property type="entry name" value="ACYL-COA DEHYDROGENASE"/>
    <property type="match status" value="1"/>
</dbReference>
<dbReference type="PIRSF" id="PIRSF016578">
    <property type="entry name" value="HsaA"/>
    <property type="match status" value="1"/>
</dbReference>
<name>A0A1Y2FAB8_PROLT</name>
<dbReference type="Gene3D" id="1.20.140.10">
    <property type="entry name" value="Butyryl-CoA Dehydrogenase, subunit A, domain 3"/>
    <property type="match status" value="1"/>
</dbReference>
<comment type="caution">
    <text evidence="5">The sequence shown here is derived from an EMBL/GenBank/DDBJ whole genome shotgun (WGS) entry which is preliminary data.</text>
</comment>
<keyword evidence="2" id="KW-0560">Oxidoreductase</keyword>
<reference evidence="5 6" key="1">
    <citation type="submission" date="2016-07" db="EMBL/GenBank/DDBJ databases">
        <title>Pervasive Adenine N6-methylation of Active Genes in Fungi.</title>
        <authorList>
            <consortium name="DOE Joint Genome Institute"/>
            <person name="Mondo S.J."/>
            <person name="Dannebaum R.O."/>
            <person name="Kuo R.C."/>
            <person name="Labutti K."/>
            <person name="Haridas S."/>
            <person name="Kuo A."/>
            <person name="Salamov A."/>
            <person name="Ahrendt S.R."/>
            <person name="Lipzen A."/>
            <person name="Sullivan W."/>
            <person name="Andreopoulos W.B."/>
            <person name="Clum A."/>
            <person name="Lindquist E."/>
            <person name="Daum C."/>
            <person name="Ramamoorthy G.K."/>
            <person name="Gryganskyi A."/>
            <person name="Culley D."/>
            <person name="Magnuson J.K."/>
            <person name="James T.Y."/>
            <person name="O'Malley M.A."/>
            <person name="Stajich J.E."/>
            <person name="Spatafora J.W."/>
            <person name="Visel A."/>
            <person name="Grigoriev I.V."/>
        </authorList>
    </citation>
    <scope>NUCLEOTIDE SEQUENCE [LARGE SCALE GENOMIC DNA]</scope>
    <source>
        <strain evidence="5 6">12-1054</strain>
    </source>
</reference>
<dbReference type="InterPro" id="IPR009100">
    <property type="entry name" value="AcylCoA_DH/oxidase_NM_dom_sf"/>
</dbReference>
<dbReference type="GeneID" id="63784465"/>
<dbReference type="PANTHER" id="PTHR43884:SF12">
    <property type="entry name" value="ISOVALERYL-COA DEHYDROGENASE, MITOCHONDRIAL-RELATED"/>
    <property type="match status" value="1"/>
</dbReference>
<evidence type="ECO:0000313" key="5">
    <source>
        <dbReference type="EMBL" id="ORY80858.1"/>
    </source>
</evidence>
<dbReference type="EMBL" id="MCFI01000012">
    <property type="protein sequence ID" value="ORY80858.1"/>
    <property type="molecule type" value="Genomic_DNA"/>
</dbReference>
<proteinExistence type="predicted"/>
<evidence type="ECO:0000256" key="2">
    <source>
        <dbReference type="ARBA" id="ARBA00023002"/>
    </source>
</evidence>
<dbReference type="InterPro" id="IPR036250">
    <property type="entry name" value="AcylCo_DH-like_C"/>
</dbReference>
<dbReference type="GO" id="GO:0006552">
    <property type="term" value="P:L-leucine catabolic process"/>
    <property type="evidence" value="ECO:0007669"/>
    <property type="project" value="TreeGrafter"/>
</dbReference>
<dbReference type="Gene3D" id="2.40.110.10">
    <property type="entry name" value="Butyryl-CoA Dehydrogenase, subunit A, domain 2"/>
    <property type="match status" value="1"/>
</dbReference>